<dbReference type="Pfam" id="PF00583">
    <property type="entry name" value="Acetyltransf_1"/>
    <property type="match status" value="1"/>
</dbReference>
<reference evidence="4 5" key="1">
    <citation type="submission" date="2019-08" db="EMBL/GenBank/DDBJ databases">
        <authorList>
            <person name="Karlyshev A.V."/>
        </authorList>
    </citation>
    <scope>NUCLEOTIDE SEQUENCE [LARGE SCALE GENOMIC DNA]</scope>
    <source>
        <strain evidence="4 5">Alg18-2.2</strain>
    </source>
</reference>
<evidence type="ECO:0000259" key="3">
    <source>
        <dbReference type="PROSITE" id="PS51186"/>
    </source>
</evidence>
<evidence type="ECO:0000256" key="2">
    <source>
        <dbReference type="ARBA" id="ARBA00023315"/>
    </source>
</evidence>
<dbReference type="InterPro" id="IPR016181">
    <property type="entry name" value="Acyl_CoA_acyltransferase"/>
</dbReference>
<dbReference type="EMBL" id="VRTS01000009">
    <property type="protein sequence ID" value="TXK60539.1"/>
    <property type="molecule type" value="Genomic_DNA"/>
</dbReference>
<dbReference type="SUPFAM" id="SSF55729">
    <property type="entry name" value="Acyl-CoA N-acyltransferases (Nat)"/>
    <property type="match status" value="1"/>
</dbReference>
<dbReference type="Proteomes" id="UP000321248">
    <property type="component" value="Unassembled WGS sequence"/>
</dbReference>
<protein>
    <submittedName>
        <fullName evidence="4">GNAT family N-acetyltransferase</fullName>
    </submittedName>
</protein>
<keyword evidence="2" id="KW-0012">Acyltransferase</keyword>
<gene>
    <name evidence="4" type="ORF">FU658_12205</name>
</gene>
<dbReference type="InterPro" id="IPR050832">
    <property type="entry name" value="Bact_Acetyltransf"/>
</dbReference>
<dbReference type="GO" id="GO:0016747">
    <property type="term" value="F:acyltransferase activity, transferring groups other than amino-acyl groups"/>
    <property type="evidence" value="ECO:0007669"/>
    <property type="project" value="InterPro"/>
</dbReference>
<proteinExistence type="predicted"/>
<dbReference type="RefSeq" id="WP_147892332.1">
    <property type="nucleotide sequence ID" value="NZ_VRTS01000009.1"/>
</dbReference>
<dbReference type="PANTHER" id="PTHR43877">
    <property type="entry name" value="AMINOALKYLPHOSPHONATE N-ACETYLTRANSFERASE-RELATED-RELATED"/>
    <property type="match status" value="1"/>
</dbReference>
<dbReference type="Gene3D" id="3.40.630.30">
    <property type="match status" value="1"/>
</dbReference>
<dbReference type="CDD" id="cd04301">
    <property type="entry name" value="NAT_SF"/>
    <property type="match status" value="1"/>
</dbReference>
<name>A0A5C8KMS9_9GAMM</name>
<keyword evidence="5" id="KW-1185">Reference proteome</keyword>
<evidence type="ECO:0000256" key="1">
    <source>
        <dbReference type="ARBA" id="ARBA00022679"/>
    </source>
</evidence>
<dbReference type="PANTHER" id="PTHR43877:SF2">
    <property type="entry name" value="AMINOALKYLPHOSPHONATE N-ACETYLTRANSFERASE-RELATED"/>
    <property type="match status" value="1"/>
</dbReference>
<sequence length="151" mass="17493">MIRAATAEDDGFILGFVERFTDFELPPGRPRHVVTEGIRRDILDHLNRQPGNSFWFILENDEGACCGFMHLQLVDDFFSERRNCHIADLGVHPMHEGKGHAKTLLAHADEFAREHRCERLTLNVFPGNERARDLYEAEGWDYDLLRMCKPL</sequence>
<dbReference type="AlphaFoldDB" id="A0A5C8KMS9"/>
<dbReference type="OrthoDB" id="5525374at2"/>
<dbReference type="PROSITE" id="PS51186">
    <property type="entry name" value="GNAT"/>
    <property type="match status" value="1"/>
</dbReference>
<keyword evidence="1" id="KW-0808">Transferase</keyword>
<dbReference type="InterPro" id="IPR000182">
    <property type="entry name" value="GNAT_dom"/>
</dbReference>
<evidence type="ECO:0000313" key="5">
    <source>
        <dbReference type="Proteomes" id="UP000321248"/>
    </source>
</evidence>
<evidence type="ECO:0000313" key="4">
    <source>
        <dbReference type="EMBL" id="TXK60539.1"/>
    </source>
</evidence>
<comment type="caution">
    <text evidence="4">The sequence shown here is derived from an EMBL/GenBank/DDBJ whole genome shotgun (WGS) entry which is preliminary data.</text>
</comment>
<organism evidence="4 5">
    <name type="scientific">Alkalisalibacterium limincola</name>
    <dbReference type="NCBI Taxonomy" id="2699169"/>
    <lineage>
        <taxon>Bacteria</taxon>
        <taxon>Pseudomonadati</taxon>
        <taxon>Pseudomonadota</taxon>
        <taxon>Gammaproteobacteria</taxon>
        <taxon>Lysobacterales</taxon>
        <taxon>Lysobacteraceae</taxon>
        <taxon>Alkalisalibacterium</taxon>
    </lineage>
</organism>
<feature type="domain" description="N-acetyltransferase" evidence="3">
    <location>
        <begin position="1"/>
        <end position="151"/>
    </location>
</feature>
<accession>A0A5C8KMS9</accession>